<feature type="domain" description="AB hydrolase-1" evidence="1">
    <location>
        <begin position="26"/>
        <end position="358"/>
    </location>
</feature>
<gene>
    <name evidence="2" type="ORF">TRAPUB_12686</name>
</gene>
<dbReference type="Gene3D" id="3.40.50.1820">
    <property type="entry name" value="alpha/beta hydrolase"/>
    <property type="match status" value="1"/>
</dbReference>
<comment type="caution">
    <text evidence="2">The sequence shown here is derived from an EMBL/GenBank/DDBJ whole genome shotgun (WGS) entry which is preliminary data.</text>
</comment>
<evidence type="ECO:0000259" key="1">
    <source>
        <dbReference type="Pfam" id="PF12697"/>
    </source>
</evidence>
<name>A0A1M2VT96_TRAPU</name>
<dbReference type="OrthoDB" id="3466517at2759"/>
<dbReference type="InterPro" id="IPR000073">
    <property type="entry name" value="AB_hydrolase_1"/>
</dbReference>
<dbReference type="Pfam" id="PF12697">
    <property type="entry name" value="Abhydrolase_6"/>
    <property type="match status" value="1"/>
</dbReference>
<evidence type="ECO:0000313" key="3">
    <source>
        <dbReference type="Proteomes" id="UP000184267"/>
    </source>
</evidence>
<dbReference type="SUPFAM" id="SSF53474">
    <property type="entry name" value="alpha/beta-Hydrolases"/>
    <property type="match status" value="1"/>
</dbReference>
<dbReference type="AlphaFoldDB" id="A0A1M2VT96"/>
<protein>
    <recommendedName>
        <fullName evidence="1">AB hydrolase-1 domain-containing protein</fullName>
    </recommendedName>
</protein>
<dbReference type="EMBL" id="MNAD01000731">
    <property type="protein sequence ID" value="OJT10817.1"/>
    <property type="molecule type" value="Genomic_DNA"/>
</dbReference>
<dbReference type="InterPro" id="IPR029058">
    <property type="entry name" value="AB_hydrolase_fold"/>
</dbReference>
<accession>A0A1M2VT96</accession>
<dbReference type="Proteomes" id="UP000184267">
    <property type="component" value="Unassembled WGS sequence"/>
</dbReference>
<proteinExistence type="predicted"/>
<dbReference type="OMA" id="WPEVEVC"/>
<reference evidence="2 3" key="1">
    <citation type="submission" date="2016-10" db="EMBL/GenBank/DDBJ databases">
        <title>Genome sequence of the basidiomycete white-rot fungus Trametes pubescens.</title>
        <authorList>
            <person name="Makela M.R."/>
            <person name="Granchi Z."/>
            <person name="Peng M."/>
            <person name="De Vries R.P."/>
            <person name="Grigoriev I."/>
            <person name="Riley R."/>
            <person name="Hilden K."/>
        </authorList>
    </citation>
    <scope>NUCLEOTIDE SEQUENCE [LARGE SCALE GENOMIC DNA]</scope>
    <source>
        <strain evidence="2 3">FBCC735</strain>
    </source>
</reference>
<keyword evidence="3" id="KW-1185">Reference proteome</keyword>
<organism evidence="2 3">
    <name type="scientific">Trametes pubescens</name>
    <name type="common">White-rot fungus</name>
    <dbReference type="NCBI Taxonomy" id="154538"/>
    <lineage>
        <taxon>Eukaryota</taxon>
        <taxon>Fungi</taxon>
        <taxon>Dikarya</taxon>
        <taxon>Basidiomycota</taxon>
        <taxon>Agaricomycotina</taxon>
        <taxon>Agaricomycetes</taxon>
        <taxon>Polyporales</taxon>
        <taxon>Polyporaceae</taxon>
        <taxon>Trametes</taxon>
    </lineage>
</organism>
<sequence>MTSTGSVLHILEDSGVPNGSTDYTTLVVIHGYTWHSGIFSKLVPLAKDNNTRVVLVNRRDYPGARPLTQEERALLPSLSTEEAADATEISEATQKIDIFMKERAREVYDLLVELVNNADLPPFQRDRNTGGIIVAGWSFGTVWITALLAHAASCNTNNADLSAYMRRVVFFDPSYHLLGYLPPTTSGYHPLLDPELTRETIDQAFAGWVSGYYDHGSTFETLEQKTPTQDPPPTITTLTPEEVVRAQYLPPGAPGGSDALLFQSGRRLGLFKKLKERALYLSKLGAPSETAGNMWPEVEVCYAWCLRSTWDTTWGAWALKKELEDAQREGLATRRVRMVRIWGANHFISWDQPKKALLALVGDEDDVHPDLETTPPGYDSTGDKAHASLLSKDVSL</sequence>
<evidence type="ECO:0000313" key="2">
    <source>
        <dbReference type="EMBL" id="OJT10817.1"/>
    </source>
</evidence>